<keyword evidence="6" id="KW-0175">Coiled coil</keyword>
<evidence type="ECO:0000256" key="7">
    <source>
        <dbReference type="SAM" id="Phobius"/>
    </source>
</evidence>
<dbReference type="Gene3D" id="1.20.1640.10">
    <property type="entry name" value="Multidrug efflux transporter AcrB transmembrane domain"/>
    <property type="match status" value="2"/>
</dbReference>
<feature type="transmembrane region" description="Helical" evidence="7">
    <location>
        <begin position="443"/>
        <end position="462"/>
    </location>
</feature>
<dbReference type="PROSITE" id="PS50156">
    <property type="entry name" value="SSD"/>
    <property type="match status" value="2"/>
</dbReference>
<name>A0A0K1PQN8_9BACT</name>
<accession>A0A0K1PQN8</accession>
<organism evidence="9 10">
    <name type="scientific">Labilithrix luteola</name>
    <dbReference type="NCBI Taxonomy" id="1391654"/>
    <lineage>
        <taxon>Bacteria</taxon>
        <taxon>Pseudomonadati</taxon>
        <taxon>Myxococcota</taxon>
        <taxon>Polyangia</taxon>
        <taxon>Polyangiales</taxon>
        <taxon>Labilitrichaceae</taxon>
        <taxon>Labilithrix</taxon>
    </lineage>
</organism>
<dbReference type="OrthoDB" id="49344at2"/>
<dbReference type="InterPro" id="IPR004869">
    <property type="entry name" value="MMPL_dom"/>
</dbReference>
<keyword evidence="4 7" id="KW-1133">Transmembrane helix</keyword>
<feature type="transmembrane region" description="Helical" evidence="7">
    <location>
        <begin position="665"/>
        <end position="684"/>
    </location>
</feature>
<feature type="transmembrane region" description="Helical" evidence="7">
    <location>
        <begin position="757"/>
        <end position="776"/>
    </location>
</feature>
<dbReference type="KEGG" id="llu:AKJ09_02519"/>
<feature type="transmembrane region" description="Helical" evidence="7">
    <location>
        <begin position="266"/>
        <end position="286"/>
    </location>
</feature>
<feature type="transmembrane region" description="Helical" evidence="7">
    <location>
        <begin position="690"/>
        <end position="713"/>
    </location>
</feature>
<dbReference type="PANTHER" id="PTHR33406:SF13">
    <property type="entry name" value="MEMBRANE PROTEIN YDFJ"/>
    <property type="match status" value="1"/>
</dbReference>
<evidence type="ECO:0000259" key="8">
    <source>
        <dbReference type="PROSITE" id="PS50156"/>
    </source>
</evidence>
<dbReference type="Proteomes" id="UP000064967">
    <property type="component" value="Chromosome"/>
</dbReference>
<dbReference type="Pfam" id="PF03176">
    <property type="entry name" value="MMPL"/>
    <property type="match status" value="2"/>
</dbReference>
<keyword evidence="2" id="KW-1003">Cell membrane</keyword>
<proteinExistence type="predicted"/>
<dbReference type="RefSeq" id="WP_146647232.1">
    <property type="nucleotide sequence ID" value="NZ_CP012333.1"/>
</dbReference>
<evidence type="ECO:0000256" key="1">
    <source>
        <dbReference type="ARBA" id="ARBA00004651"/>
    </source>
</evidence>
<evidence type="ECO:0000256" key="4">
    <source>
        <dbReference type="ARBA" id="ARBA00022989"/>
    </source>
</evidence>
<dbReference type="AlphaFoldDB" id="A0A0K1PQN8"/>
<dbReference type="GO" id="GO:0005886">
    <property type="term" value="C:plasma membrane"/>
    <property type="evidence" value="ECO:0007669"/>
    <property type="project" value="UniProtKB-SubCell"/>
</dbReference>
<keyword evidence="3 7" id="KW-0812">Transmembrane</keyword>
<sequence length="849" mass="92423">MAEGKASTFLARIGGRIEVWLGALSSFCFRHAPAVAAVLVGLTLAFALSARSLRIDTDLTSLLPDTFESVRDVRDLTKEFGGVGYVSVVVHGKDKQTVIRFAEDVAPKLAALKNVRYVDYKRPVSFFRDHALYYLDQGDLESVRDRITERRDWEVSRATGSLLDDEEEAPPVSFTDLEEKYRARLALDSDAKRGKEEAEYYLDETGTRLALLVKPMKLASDLSFAKEIVADVEHVLADVDKSAYGEGFSVELSGRYKKRVDLAATLSRDLEVASAIAFALVLAYVALHFRRLAAVVLVLVPLAFTLAATYGMAALTIGSLNIITSFIGAILLGIAIDNGIHLLGRYDEMRAAGMPAEEAVRTAFGEAGRASMAATLTNVGAFLCLLIADFKAFREFGVLAASGMFFTLLGYLTVLPVMLGLGARLFTPKPVPEAPPLKIAKPMIRLAPAIFAVMTVILIVSFGRIRGVHFNYDFAALDEANLPSFRLDREVNKLIGRSQTPLVVLAKSADDAEATAADLRERAKNLGKLSSIDRVVAPTDLVPKAQQAKRAIMEQVAEIAGRLREDKMTEEQIRQKDELVRMASTVPFGLGDLPEEVRRQFRSVRTNELADFVLVYPSVSLSDGRTAQRMAEEVRHLKLPDGREIHAKGEALVLSDILTSMEQELPLIFLLAFLQQLVVLWIFMGSFGRAMLTIFPAVVTIPLLAGFLGLFGLEFNYLNVILLPALLGMGEDGGAHLVSRVSAGEPLGDALGHTARATFGAGLTTLFGFGCMVIASHPGLRMFGAVAILGIAINMAVCIFFLPALMAILERGKRYWKESRGDLASVPSAIYHALAAREAEPPPSRDGAE</sequence>
<comment type="subcellular location">
    <subcellularLocation>
        <location evidence="1">Cell membrane</location>
        <topology evidence="1">Multi-pass membrane protein</topology>
    </subcellularLocation>
</comment>
<dbReference type="STRING" id="1391654.AKJ09_02519"/>
<protein>
    <recommendedName>
        <fullName evidence="8">SSD domain-containing protein</fullName>
    </recommendedName>
</protein>
<evidence type="ECO:0000313" key="9">
    <source>
        <dbReference type="EMBL" id="AKU95855.1"/>
    </source>
</evidence>
<evidence type="ECO:0000256" key="2">
    <source>
        <dbReference type="ARBA" id="ARBA00022475"/>
    </source>
</evidence>
<dbReference type="InterPro" id="IPR000731">
    <property type="entry name" value="SSD"/>
</dbReference>
<feature type="domain" description="SSD" evidence="8">
    <location>
        <begin position="667"/>
        <end position="808"/>
    </location>
</feature>
<evidence type="ECO:0000256" key="5">
    <source>
        <dbReference type="ARBA" id="ARBA00023136"/>
    </source>
</evidence>
<dbReference type="SUPFAM" id="SSF82866">
    <property type="entry name" value="Multidrug efflux transporter AcrB transmembrane domain"/>
    <property type="match status" value="2"/>
</dbReference>
<feature type="transmembrane region" description="Helical" evidence="7">
    <location>
        <begin position="320"/>
        <end position="340"/>
    </location>
</feature>
<dbReference type="InterPro" id="IPR050545">
    <property type="entry name" value="Mycobact_MmpL"/>
</dbReference>
<feature type="transmembrane region" description="Helical" evidence="7">
    <location>
        <begin position="292"/>
        <end position="313"/>
    </location>
</feature>
<reference evidence="9 10" key="1">
    <citation type="submission" date="2015-08" db="EMBL/GenBank/DDBJ databases">
        <authorList>
            <person name="Babu N.S."/>
            <person name="Beckwith C.J."/>
            <person name="Beseler K.G."/>
            <person name="Brison A."/>
            <person name="Carone J.V."/>
            <person name="Caskin T.P."/>
            <person name="Diamond M."/>
            <person name="Durham M.E."/>
            <person name="Foxe J.M."/>
            <person name="Go M."/>
            <person name="Henderson B.A."/>
            <person name="Jones I.B."/>
            <person name="McGettigan J.A."/>
            <person name="Micheletti S.J."/>
            <person name="Nasrallah M.E."/>
            <person name="Ortiz D."/>
            <person name="Piller C.R."/>
            <person name="Privatt S.R."/>
            <person name="Schneider S.L."/>
            <person name="Sharp S."/>
            <person name="Smith T.C."/>
            <person name="Stanton J.D."/>
            <person name="Ullery H.E."/>
            <person name="Wilson R.J."/>
            <person name="Serrano M.G."/>
            <person name="Buck G."/>
            <person name="Lee V."/>
            <person name="Wang Y."/>
            <person name="Carvalho R."/>
            <person name="Voegtly L."/>
            <person name="Shi R."/>
            <person name="Duckworth R."/>
            <person name="Johnson A."/>
            <person name="Loviza R."/>
            <person name="Walstead R."/>
            <person name="Shah Z."/>
            <person name="Kiflezghi M."/>
            <person name="Wade K."/>
            <person name="Ball S.L."/>
            <person name="Bradley K.W."/>
            <person name="Asai D.J."/>
            <person name="Bowman C.A."/>
            <person name="Russell D.A."/>
            <person name="Pope W.H."/>
            <person name="Jacobs-Sera D."/>
            <person name="Hendrix R.W."/>
            <person name="Hatfull G.F."/>
        </authorList>
    </citation>
    <scope>NUCLEOTIDE SEQUENCE [LARGE SCALE GENOMIC DNA]</scope>
    <source>
        <strain evidence="9 10">DSM 27648</strain>
    </source>
</reference>
<keyword evidence="5 7" id="KW-0472">Membrane</keyword>
<dbReference type="PANTHER" id="PTHR33406">
    <property type="entry name" value="MEMBRANE PROTEIN MJ1562-RELATED"/>
    <property type="match status" value="1"/>
</dbReference>
<gene>
    <name evidence="9" type="ORF">AKJ09_02519</name>
</gene>
<feature type="domain" description="SSD" evidence="8">
    <location>
        <begin position="292"/>
        <end position="421"/>
    </location>
</feature>
<feature type="coiled-coil region" evidence="6">
    <location>
        <begin position="502"/>
        <end position="529"/>
    </location>
</feature>
<evidence type="ECO:0000256" key="6">
    <source>
        <dbReference type="SAM" id="Coils"/>
    </source>
</evidence>
<evidence type="ECO:0000256" key="3">
    <source>
        <dbReference type="ARBA" id="ARBA00022692"/>
    </source>
</evidence>
<feature type="transmembrane region" description="Helical" evidence="7">
    <location>
        <begin position="782"/>
        <end position="809"/>
    </location>
</feature>
<feature type="transmembrane region" description="Helical" evidence="7">
    <location>
        <begin position="397"/>
        <end position="423"/>
    </location>
</feature>
<evidence type="ECO:0000313" key="10">
    <source>
        <dbReference type="Proteomes" id="UP000064967"/>
    </source>
</evidence>
<keyword evidence="10" id="KW-1185">Reference proteome</keyword>
<dbReference type="EMBL" id="CP012333">
    <property type="protein sequence ID" value="AKU95855.1"/>
    <property type="molecule type" value="Genomic_DNA"/>
</dbReference>